<dbReference type="GO" id="GO:0003677">
    <property type="term" value="F:DNA binding"/>
    <property type="evidence" value="ECO:0007669"/>
    <property type="project" value="UniProtKB-KW"/>
</dbReference>
<dbReference type="AlphaFoldDB" id="A0AAV9KSU0"/>
<reference evidence="6 7" key="1">
    <citation type="submission" date="2023-10" db="EMBL/GenBank/DDBJ databases">
        <title>Genome-Wide Identification Analysis in wild type Solanum Pinnatisectum Reveals Some Genes Defensing Phytophthora Infestans.</title>
        <authorList>
            <person name="Sun C."/>
        </authorList>
    </citation>
    <scope>NUCLEOTIDE SEQUENCE [LARGE SCALE GENOMIC DNA]</scope>
    <source>
        <strain evidence="6">LQN</strain>
        <tissue evidence="6">Leaf</tissue>
    </source>
</reference>
<protein>
    <recommendedName>
        <fullName evidence="8">TF-B3 domain-containing protein</fullName>
    </recommendedName>
</protein>
<accession>A0AAV9KSU0</accession>
<sequence>MLVITREDIKVHPDSSRLDILAAVCERASEIHEKEAEIVKKVDENSLTTDTTIVNQQIRNYDQEEESCIVGKKRKEEILPMPQIVNDRINELEKKVREVKFIMEKKIYYTDVSETHNRLSIPTTQIVEKFLTDEEEEYLCMCSTGNKKNFKKVGVIDPCLDIGELELRRWEMKKLDKHKEKSKMSVCYVLNGKWTKMRIRNKIKKGNRIQIWAVRMDDDELIIVLVKLK</sequence>
<dbReference type="PANTHER" id="PTHR31541:SF49">
    <property type="entry name" value="TF-B3 DOMAIN-CONTAINING PROTEIN"/>
    <property type="match status" value="1"/>
</dbReference>
<keyword evidence="7" id="KW-1185">Reference proteome</keyword>
<evidence type="ECO:0000256" key="2">
    <source>
        <dbReference type="ARBA" id="ARBA00023015"/>
    </source>
</evidence>
<evidence type="ECO:0008006" key="8">
    <source>
        <dbReference type="Google" id="ProtNLM"/>
    </source>
</evidence>
<name>A0AAV9KSU0_9SOLN</name>
<dbReference type="Gene3D" id="2.40.330.10">
    <property type="entry name" value="DNA-binding pseudobarrel domain"/>
    <property type="match status" value="1"/>
</dbReference>
<keyword evidence="4" id="KW-0804">Transcription</keyword>
<dbReference type="Pfam" id="PF03754">
    <property type="entry name" value="At2g31720-like"/>
    <property type="match status" value="1"/>
</dbReference>
<dbReference type="InterPro" id="IPR005508">
    <property type="entry name" value="At2g31720-like"/>
</dbReference>
<dbReference type="InterPro" id="IPR015300">
    <property type="entry name" value="DNA-bd_pseudobarrel_sf"/>
</dbReference>
<keyword evidence="3" id="KW-0238">DNA-binding</keyword>
<dbReference type="EMBL" id="JAWPEI010000009">
    <property type="protein sequence ID" value="KAK4716038.1"/>
    <property type="molecule type" value="Genomic_DNA"/>
</dbReference>
<evidence type="ECO:0000313" key="6">
    <source>
        <dbReference type="EMBL" id="KAK4716038.1"/>
    </source>
</evidence>
<dbReference type="Proteomes" id="UP001311915">
    <property type="component" value="Unassembled WGS sequence"/>
</dbReference>
<evidence type="ECO:0000313" key="7">
    <source>
        <dbReference type="Proteomes" id="UP001311915"/>
    </source>
</evidence>
<evidence type="ECO:0000256" key="4">
    <source>
        <dbReference type="ARBA" id="ARBA00023163"/>
    </source>
</evidence>
<evidence type="ECO:0000256" key="5">
    <source>
        <dbReference type="ARBA" id="ARBA00023242"/>
    </source>
</evidence>
<evidence type="ECO:0000256" key="3">
    <source>
        <dbReference type="ARBA" id="ARBA00023125"/>
    </source>
</evidence>
<dbReference type="GO" id="GO:0005634">
    <property type="term" value="C:nucleus"/>
    <property type="evidence" value="ECO:0007669"/>
    <property type="project" value="UniProtKB-SubCell"/>
</dbReference>
<dbReference type="PANTHER" id="PTHR31541">
    <property type="entry name" value="B3 DOMAIN PLANT PROTEIN-RELATED"/>
    <property type="match status" value="1"/>
</dbReference>
<comment type="subcellular location">
    <subcellularLocation>
        <location evidence="1">Nucleus</location>
    </subcellularLocation>
</comment>
<proteinExistence type="predicted"/>
<gene>
    <name evidence="6" type="ORF">R3W88_014376</name>
</gene>
<evidence type="ECO:0000256" key="1">
    <source>
        <dbReference type="ARBA" id="ARBA00004123"/>
    </source>
</evidence>
<organism evidence="6 7">
    <name type="scientific">Solanum pinnatisectum</name>
    <name type="common">tansyleaf nightshade</name>
    <dbReference type="NCBI Taxonomy" id="50273"/>
    <lineage>
        <taxon>Eukaryota</taxon>
        <taxon>Viridiplantae</taxon>
        <taxon>Streptophyta</taxon>
        <taxon>Embryophyta</taxon>
        <taxon>Tracheophyta</taxon>
        <taxon>Spermatophyta</taxon>
        <taxon>Magnoliopsida</taxon>
        <taxon>eudicotyledons</taxon>
        <taxon>Gunneridae</taxon>
        <taxon>Pentapetalae</taxon>
        <taxon>asterids</taxon>
        <taxon>lamiids</taxon>
        <taxon>Solanales</taxon>
        <taxon>Solanaceae</taxon>
        <taxon>Solanoideae</taxon>
        <taxon>Solaneae</taxon>
        <taxon>Solanum</taxon>
    </lineage>
</organism>
<keyword evidence="5" id="KW-0539">Nucleus</keyword>
<comment type="caution">
    <text evidence="6">The sequence shown here is derived from an EMBL/GenBank/DDBJ whole genome shotgun (WGS) entry which is preliminary data.</text>
</comment>
<keyword evidence="2" id="KW-0805">Transcription regulation</keyword>